<sequence>MKTPTAAEIRELFVRFFEERGHRRVPSSSLVPQNDPTLLFTNAGMVQFKDVFTGREKRDYSRATTAQKCVRAGGKHNDLENVGFTARHHTFFEMLGNFSFGDYFKKDAIAWGWEFVTSPKWLGLPKDRLAATVFAGEGTLPWDEEAYGLWKAQGVPEERIHKLGAKDNFWAMGDTGPCGPCSEIHFFQGNDIPCAEEKAGRKCEGVACDCDRWLEIWNLVFMQFERSQDGGLTPLPKPSIDTGAGLERMASVAQGKRSNYDTDLFQTIIGAIAKLAGKRYGEKDDDDSVSMRVIADHARATTFLVGDGVLPSNEGRGYVLRRIMRRAIRHGKRLGLEKPFLADVCRVVIAEMGQAYPEIRENEAFITKVAQQEEESFRRTLDKGLAILEAEMRKVGIPDAVAMGKPATPPPAKAARPVIDGKVAFQLYDTFGFPLDLTRVIAAERGFDVDEQGFDRHMAEQRARSEWKGSGEQAVGDLQKAIAGDIGEVKFLGYEVTKATAEVKALLANGARVAKARKGDAVEVVTAATPFYGESGGQVGDVGTITGLGGLRIRVDDAQRPVPGLITHVGEVLEGELAVGDRVELAVDEARRDLIRANHSATHLLQFALRETLGEHVKQAGSVVAPDYLRFDFSHFQPLATEELKKIERRVNELVRENAETETAVLELEKARQAGAMMIFGEKYGDVVRVVRIGPSKELCGGTHVRRTGDIAYFKIDSEESIAAGVRRIVALTGPKAVEASQREADELRQAAQLLKAGALEVAQKIEQAQRRMKDLERALEEAKSKVATAQSGDLAAQAKDVGGGAKVLAAKVQGDGKSLRELADKLRDKLGRGVVALGAEQDGKAILLVAVTKDLTSKVKAGDLVKEAAKLVGGSGGGKPDMAQAGGSDPAGLEKALAKVTELAASALG</sequence>
<evidence type="ECO:0000256" key="2">
    <source>
        <dbReference type="ARBA" id="ARBA00022555"/>
    </source>
</evidence>
<dbReference type="InterPro" id="IPR009000">
    <property type="entry name" value="Transl_B-barrel_sf"/>
</dbReference>
<dbReference type="NCBIfam" id="TIGR00344">
    <property type="entry name" value="alaS"/>
    <property type="match status" value="1"/>
</dbReference>
<keyword evidence="12" id="KW-0175">Coiled coil</keyword>
<dbReference type="InterPro" id="IPR023033">
    <property type="entry name" value="Ala_tRNA_ligase_euk/bac"/>
</dbReference>
<dbReference type="InterPro" id="IPR045864">
    <property type="entry name" value="aa-tRNA-synth_II/BPL/LPL"/>
</dbReference>
<comment type="function">
    <text evidence="11">Catalyzes the attachment of alanine to tRNA(Ala) in a two-step reaction: alanine is first activated by ATP to form Ala-AMP and then transferred to the acceptor end of tRNA(Ala). Also edits incorrectly charged Ser-tRNA(Ala) and Gly-tRNA(Ala) via its editing domain.</text>
</comment>
<dbReference type="InterPro" id="IPR003156">
    <property type="entry name" value="DHHA1_dom"/>
</dbReference>
<keyword evidence="8 11" id="KW-0694">RNA-binding</keyword>
<dbReference type="Gene3D" id="3.30.54.20">
    <property type="match status" value="1"/>
</dbReference>
<evidence type="ECO:0000256" key="7">
    <source>
        <dbReference type="ARBA" id="ARBA00022840"/>
    </source>
</evidence>
<keyword evidence="5 11" id="KW-0547">Nucleotide-binding</keyword>
<dbReference type="EMBL" id="AP025591">
    <property type="protein sequence ID" value="BDG02707.1"/>
    <property type="molecule type" value="Genomic_DNA"/>
</dbReference>
<feature type="binding site" evidence="11">
    <location>
        <position position="599"/>
    </location>
    <ligand>
        <name>Zn(2+)</name>
        <dbReference type="ChEBI" id="CHEBI:29105"/>
    </ligand>
</feature>
<dbReference type="InterPro" id="IPR018162">
    <property type="entry name" value="Ala-tRNA-ligase_IIc_anticod-bd"/>
</dbReference>
<evidence type="ECO:0000256" key="3">
    <source>
        <dbReference type="ARBA" id="ARBA00022598"/>
    </source>
</evidence>
<feature type="domain" description="Alanyl-transfer RNA synthetases family profile" evidence="14">
    <location>
        <begin position="4"/>
        <end position="743"/>
    </location>
</feature>
<dbReference type="PROSITE" id="PS50860">
    <property type="entry name" value="AA_TRNA_LIGASE_II_ALA"/>
    <property type="match status" value="1"/>
</dbReference>
<evidence type="ECO:0000256" key="1">
    <source>
        <dbReference type="ARBA" id="ARBA00008226"/>
    </source>
</evidence>
<evidence type="ECO:0000313" key="15">
    <source>
        <dbReference type="EMBL" id="BDG02707.1"/>
    </source>
</evidence>
<dbReference type="Pfam" id="PF07973">
    <property type="entry name" value="tRNA_SAD"/>
    <property type="match status" value="1"/>
</dbReference>
<keyword evidence="7 11" id="KW-0067">ATP-binding</keyword>
<feature type="binding site" evidence="11">
    <location>
        <position position="603"/>
    </location>
    <ligand>
        <name>Zn(2+)</name>
        <dbReference type="ChEBI" id="CHEBI:29105"/>
    </ligand>
</feature>
<feature type="coiled-coil region" evidence="12">
    <location>
        <begin position="738"/>
        <end position="793"/>
    </location>
</feature>
<dbReference type="PANTHER" id="PTHR11777:SF9">
    <property type="entry name" value="ALANINE--TRNA LIGASE, CYTOPLASMIC"/>
    <property type="match status" value="1"/>
</dbReference>
<dbReference type="EC" id="6.1.1.7" evidence="11"/>
<evidence type="ECO:0000313" key="16">
    <source>
        <dbReference type="Proteomes" id="UP001162891"/>
    </source>
</evidence>
<dbReference type="InterPro" id="IPR018163">
    <property type="entry name" value="Thr/Ala-tRNA-synth_IIc_edit"/>
</dbReference>
<reference evidence="16" key="1">
    <citation type="journal article" date="2022" name="Int. J. Syst. Evol. Microbiol.">
        <title>Anaeromyxobacter oryzae sp. nov., Anaeromyxobacter diazotrophicus sp. nov. and Anaeromyxobacter paludicola sp. nov., isolated from paddy soils.</title>
        <authorList>
            <person name="Itoh H."/>
            <person name="Xu Z."/>
            <person name="Mise K."/>
            <person name="Masuda Y."/>
            <person name="Ushijima N."/>
            <person name="Hayakawa C."/>
            <person name="Shiratori Y."/>
            <person name="Senoo K."/>
        </authorList>
    </citation>
    <scope>NUCLEOTIDE SEQUENCE [LARGE SCALE GENOMIC DNA]</scope>
    <source>
        <strain evidence="16">Red232</strain>
    </source>
</reference>
<dbReference type="Pfam" id="PF02272">
    <property type="entry name" value="DHHA1"/>
    <property type="match status" value="1"/>
</dbReference>
<dbReference type="InterPro" id="IPR012947">
    <property type="entry name" value="tRNA_SAD"/>
</dbReference>
<name>A0ABM7WTB9_9BACT</name>
<feature type="region of interest" description="Disordered" evidence="13">
    <location>
        <begin position="873"/>
        <end position="892"/>
    </location>
</feature>
<evidence type="ECO:0000256" key="11">
    <source>
        <dbReference type="HAMAP-Rule" id="MF_00036"/>
    </source>
</evidence>
<dbReference type="Gene3D" id="3.30.930.10">
    <property type="entry name" value="Bira Bifunctional Protein, Domain 2"/>
    <property type="match status" value="1"/>
</dbReference>
<comment type="domain">
    <text evidence="11">Consists of three domains; the N-terminal catalytic domain, the editing domain and the C-terminal C-Ala domain. The editing domain removes incorrectly charged amino acids, while the C-Ala domain, along with tRNA(Ala), serves as a bridge to cooperatively bring together the editing and aminoacylation centers thus stimulating deacylation of misacylated tRNAs.</text>
</comment>
<dbReference type="SMART" id="SM00863">
    <property type="entry name" value="tRNA_SAD"/>
    <property type="match status" value="1"/>
</dbReference>
<keyword evidence="6 11" id="KW-0862">Zinc</keyword>
<keyword evidence="3 11" id="KW-0436">Ligase</keyword>
<keyword evidence="2 11" id="KW-0820">tRNA-binding</keyword>
<gene>
    <name evidence="11 15" type="primary">alaS</name>
    <name evidence="15" type="ORF">AMOR_17030</name>
</gene>
<dbReference type="InterPro" id="IPR018164">
    <property type="entry name" value="Ala-tRNA-synth_IIc_N"/>
</dbReference>
<feature type="binding site" evidence="11">
    <location>
        <position position="700"/>
    </location>
    <ligand>
        <name>Zn(2+)</name>
        <dbReference type="ChEBI" id="CHEBI:29105"/>
    </ligand>
</feature>
<evidence type="ECO:0000256" key="5">
    <source>
        <dbReference type="ARBA" id="ARBA00022741"/>
    </source>
</evidence>
<keyword evidence="16" id="KW-1185">Reference proteome</keyword>
<dbReference type="HAMAP" id="MF_00036_B">
    <property type="entry name" value="Ala_tRNA_synth_B"/>
    <property type="match status" value="1"/>
</dbReference>
<feature type="coiled-coil region" evidence="12">
    <location>
        <begin position="637"/>
        <end position="671"/>
    </location>
</feature>
<keyword evidence="9 11" id="KW-0648">Protein biosynthesis</keyword>
<dbReference type="InterPro" id="IPR002318">
    <property type="entry name" value="Ala-tRNA-lgiase_IIc"/>
</dbReference>
<evidence type="ECO:0000256" key="10">
    <source>
        <dbReference type="ARBA" id="ARBA00023146"/>
    </source>
</evidence>
<dbReference type="Gene3D" id="3.10.310.40">
    <property type="match status" value="1"/>
</dbReference>
<dbReference type="InterPro" id="IPR050058">
    <property type="entry name" value="Ala-tRNA_ligase"/>
</dbReference>
<dbReference type="SUPFAM" id="SSF55681">
    <property type="entry name" value="Class II aaRS and biotin synthetases"/>
    <property type="match status" value="1"/>
</dbReference>
<proteinExistence type="inferred from homology"/>
<evidence type="ECO:0000256" key="4">
    <source>
        <dbReference type="ARBA" id="ARBA00022723"/>
    </source>
</evidence>
<dbReference type="SUPFAM" id="SSF55186">
    <property type="entry name" value="ThrRS/AlaRS common domain"/>
    <property type="match status" value="1"/>
</dbReference>
<accession>A0ABM7WTB9</accession>
<dbReference type="Gene3D" id="3.30.980.10">
    <property type="entry name" value="Threonyl-trna Synthetase, Chain A, domain 2"/>
    <property type="match status" value="1"/>
</dbReference>
<dbReference type="GO" id="GO:0016874">
    <property type="term" value="F:ligase activity"/>
    <property type="evidence" value="ECO:0007669"/>
    <property type="project" value="UniProtKB-KW"/>
</dbReference>
<feature type="binding site" evidence="11">
    <location>
        <position position="704"/>
    </location>
    <ligand>
        <name>Zn(2+)</name>
        <dbReference type="ChEBI" id="CHEBI:29105"/>
    </ligand>
</feature>
<evidence type="ECO:0000256" key="6">
    <source>
        <dbReference type="ARBA" id="ARBA00022833"/>
    </source>
</evidence>
<dbReference type="RefSeq" id="WP_248360395.1">
    <property type="nucleotide sequence ID" value="NZ_AP025591.1"/>
</dbReference>
<dbReference type="Pfam" id="PF01411">
    <property type="entry name" value="tRNA-synt_2c"/>
    <property type="match status" value="1"/>
</dbReference>
<dbReference type="Gene3D" id="6.10.250.550">
    <property type="match status" value="1"/>
</dbReference>
<organism evidence="15 16">
    <name type="scientific">Anaeromyxobacter oryzae</name>
    <dbReference type="NCBI Taxonomy" id="2918170"/>
    <lineage>
        <taxon>Bacteria</taxon>
        <taxon>Pseudomonadati</taxon>
        <taxon>Myxococcota</taxon>
        <taxon>Myxococcia</taxon>
        <taxon>Myxococcales</taxon>
        <taxon>Cystobacterineae</taxon>
        <taxon>Anaeromyxobacteraceae</taxon>
        <taxon>Anaeromyxobacter</taxon>
    </lineage>
</organism>
<evidence type="ECO:0000259" key="14">
    <source>
        <dbReference type="PROSITE" id="PS50860"/>
    </source>
</evidence>
<dbReference type="PANTHER" id="PTHR11777">
    <property type="entry name" value="ALANYL-TRNA SYNTHETASE"/>
    <property type="match status" value="1"/>
</dbReference>
<evidence type="ECO:0000256" key="9">
    <source>
        <dbReference type="ARBA" id="ARBA00022917"/>
    </source>
</evidence>
<dbReference type="Gene3D" id="2.40.30.130">
    <property type="match status" value="1"/>
</dbReference>
<keyword evidence="4 11" id="KW-0479">Metal-binding</keyword>
<comment type="similarity">
    <text evidence="1 11">Belongs to the class-II aminoacyl-tRNA synthetase family.</text>
</comment>
<keyword evidence="10 11" id="KW-0030">Aminoacyl-tRNA synthetase</keyword>
<evidence type="ECO:0000256" key="12">
    <source>
        <dbReference type="SAM" id="Coils"/>
    </source>
</evidence>
<comment type="subcellular location">
    <subcellularLocation>
        <location evidence="11">Cytoplasm</location>
    </subcellularLocation>
</comment>
<evidence type="ECO:0000256" key="8">
    <source>
        <dbReference type="ARBA" id="ARBA00022884"/>
    </source>
</evidence>
<dbReference type="InterPro" id="IPR018165">
    <property type="entry name" value="Ala-tRNA-synth_IIc_core"/>
</dbReference>
<dbReference type="PRINTS" id="PR00980">
    <property type="entry name" value="TRNASYNTHALA"/>
</dbReference>
<dbReference type="CDD" id="cd00673">
    <property type="entry name" value="AlaRS_core"/>
    <property type="match status" value="1"/>
</dbReference>
<dbReference type="SUPFAM" id="SSF101353">
    <property type="entry name" value="Putative anticodon-binding domain of alanyl-tRNA synthetase (AlaRS)"/>
    <property type="match status" value="1"/>
</dbReference>
<dbReference type="SUPFAM" id="SSF50447">
    <property type="entry name" value="Translation proteins"/>
    <property type="match status" value="1"/>
</dbReference>
<protein>
    <recommendedName>
        <fullName evidence="11">Alanine--tRNA ligase</fullName>
        <ecNumber evidence="11">6.1.1.7</ecNumber>
    </recommendedName>
    <alternativeName>
        <fullName evidence="11">Alanyl-tRNA synthetase</fullName>
        <shortName evidence="11">AlaRS</shortName>
    </alternativeName>
</protein>
<keyword evidence="11" id="KW-0963">Cytoplasm</keyword>
<dbReference type="Proteomes" id="UP001162891">
    <property type="component" value="Chromosome"/>
</dbReference>
<comment type="cofactor">
    <cofactor evidence="11">
        <name>Zn(2+)</name>
        <dbReference type="ChEBI" id="CHEBI:29105"/>
    </cofactor>
    <text evidence="11">Binds 1 zinc ion per subunit.</text>
</comment>
<comment type="catalytic activity">
    <reaction evidence="11">
        <text>tRNA(Ala) + L-alanine + ATP = L-alanyl-tRNA(Ala) + AMP + diphosphate</text>
        <dbReference type="Rhea" id="RHEA:12540"/>
        <dbReference type="Rhea" id="RHEA-COMP:9657"/>
        <dbReference type="Rhea" id="RHEA-COMP:9923"/>
        <dbReference type="ChEBI" id="CHEBI:30616"/>
        <dbReference type="ChEBI" id="CHEBI:33019"/>
        <dbReference type="ChEBI" id="CHEBI:57972"/>
        <dbReference type="ChEBI" id="CHEBI:78442"/>
        <dbReference type="ChEBI" id="CHEBI:78497"/>
        <dbReference type="ChEBI" id="CHEBI:456215"/>
        <dbReference type="EC" id="6.1.1.7"/>
    </reaction>
</comment>
<evidence type="ECO:0000256" key="13">
    <source>
        <dbReference type="SAM" id="MobiDB-lite"/>
    </source>
</evidence>